<dbReference type="PROSITE" id="PS51340">
    <property type="entry name" value="MOSC"/>
    <property type="match status" value="1"/>
</dbReference>
<evidence type="ECO:0000256" key="2">
    <source>
        <dbReference type="HAMAP-Rule" id="MF_00795"/>
    </source>
</evidence>
<feature type="domain" description="MOSC" evidence="3">
    <location>
        <begin position="18"/>
        <end position="142"/>
    </location>
</feature>
<keyword evidence="5" id="KW-1185">Reference proteome</keyword>
<dbReference type="SUPFAM" id="SSF50800">
    <property type="entry name" value="PK beta-barrel domain-like"/>
    <property type="match status" value="1"/>
</dbReference>
<dbReference type="GO" id="GO:0005737">
    <property type="term" value="C:cytoplasm"/>
    <property type="evidence" value="ECO:0007669"/>
    <property type="project" value="UniProtKB-SubCell"/>
</dbReference>
<evidence type="ECO:0000313" key="5">
    <source>
        <dbReference type="Proteomes" id="UP000017081"/>
    </source>
</evidence>
<dbReference type="AlphaFoldDB" id="U7V916"/>
<dbReference type="FunFam" id="3.20.20.380:FF:000001">
    <property type="entry name" value="Copper homeostasis protein CutC"/>
    <property type="match status" value="1"/>
</dbReference>
<dbReference type="InterPro" id="IPR036822">
    <property type="entry name" value="CutC-like_dom_sf"/>
</dbReference>
<dbReference type="PATRIC" id="fig|1319815.3.peg.1867"/>
<sequence>MGKVIAICISENKGTEKVVVESGVLIKNFGLEKDAHGGNWHRQISLLELEKIDDFNNKGGNVDFGAFGENLIIQGIDLKNLAVGSILQIGTALLEITQKGKQCHHHCKIYHRVGDCIMPREGVFAKVLKGGIIFPNDEIKIIKSPITLEACVGSYSEAIIAINKGANRVELCENLFEGGTTPSYGTIKKVRELAIPAFVMIRPRGGDFCYSQAEIEIMKEDIKVCKELGVLGVVFGVLTKDNKIDYPLLKELVELAKPMSITFHKAIDEIENPENEILTLAEVGIDRILTSGKKATAFEGAELLNKFIKIAQDKIKIIVCGGVTSDNFQQINKLIPSTEYHGKKIV</sequence>
<dbReference type="GO" id="GO:0030151">
    <property type="term" value="F:molybdenum ion binding"/>
    <property type="evidence" value="ECO:0007669"/>
    <property type="project" value="InterPro"/>
</dbReference>
<dbReference type="Gene3D" id="3.20.20.380">
    <property type="entry name" value="Copper homeostasis (CutC) domain"/>
    <property type="match status" value="1"/>
</dbReference>
<comment type="subcellular location">
    <subcellularLocation>
        <location evidence="2">Cytoplasm</location>
    </subcellularLocation>
</comment>
<dbReference type="Gene3D" id="2.40.33.20">
    <property type="entry name" value="PK beta-barrel domain-like"/>
    <property type="match status" value="1"/>
</dbReference>
<dbReference type="InterPro" id="IPR005302">
    <property type="entry name" value="MoCF_Sase_C"/>
</dbReference>
<dbReference type="PANTHER" id="PTHR12598">
    <property type="entry name" value="COPPER HOMEOSTASIS PROTEIN CUTC"/>
    <property type="match status" value="1"/>
</dbReference>
<dbReference type="STRING" id="1319815.HMPREF0202_01935"/>
<dbReference type="EMBL" id="AXZF01000077">
    <property type="protein sequence ID" value="ERT68167.1"/>
    <property type="molecule type" value="Genomic_DNA"/>
</dbReference>
<dbReference type="SUPFAM" id="SSF110395">
    <property type="entry name" value="CutC-like"/>
    <property type="match status" value="1"/>
</dbReference>
<dbReference type="eggNOG" id="COG3142">
    <property type="taxonomic scope" value="Bacteria"/>
</dbReference>
<accession>U7V916</accession>
<evidence type="ECO:0000313" key="4">
    <source>
        <dbReference type="EMBL" id="ERT68167.1"/>
    </source>
</evidence>
<dbReference type="PANTHER" id="PTHR12598:SF0">
    <property type="entry name" value="COPPER HOMEOSTASIS PROTEIN CUTC HOMOLOG"/>
    <property type="match status" value="1"/>
</dbReference>
<gene>
    <name evidence="2" type="primary">cutC</name>
    <name evidence="4" type="ORF">HMPREF0202_01935</name>
</gene>
<dbReference type="Pfam" id="PF03932">
    <property type="entry name" value="CutC"/>
    <property type="match status" value="1"/>
</dbReference>
<protein>
    <recommendedName>
        <fullName evidence="2">PF03932 family protein CutC</fullName>
    </recommendedName>
</protein>
<dbReference type="HOGENOM" id="CLU_800996_0_0_0"/>
<comment type="caution">
    <text evidence="4">The sequence shown here is derived from an EMBL/GenBank/DDBJ whole genome shotgun (WGS) entry which is preliminary data.</text>
</comment>
<dbReference type="HAMAP" id="MF_00795">
    <property type="entry name" value="CutC"/>
    <property type="match status" value="1"/>
</dbReference>
<comment type="similarity">
    <text evidence="1 2">Belongs to the CutC family.</text>
</comment>
<keyword evidence="2" id="KW-0963">Cytoplasm</keyword>
<dbReference type="GO" id="GO:0005507">
    <property type="term" value="F:copper ion binding"/>
    <property type="evidence" value="ECO:0007669"/>
    <property type="project" value="TreeGrafter"/>
</dbReference>
<dbReference type="Pfam" id="PF03473">
    <property type="entry name" value="MOSC"/>
    <property type="match status" value="1"/>
</dbReference>
<dbReference type="GO" id="GO:0003824">
    <property type="term" value="F:catalytic activity"/>
    <property type="evidence" value="ECO:0007669"/>
    <property type="project" value="InterPro"/>
</dbReference>
<proteinExistence type="inferred from homology"/>
<dbReference type="GO" id="GO:0030170">
    <property type="term" value="F:pyridoxal phosphate binding"/>
    <property type="evidence" value="ECO:0007669"/>
    <property type="project" value="InterPro"/>
</dbReference>
<reference evidence="4 5" key="1">
    <citation type="submission" date="2013-08" db="EMBL/GenBank/DDBJ databases">
        <authorList>
            <person name="Weinstock G."/>
            <person name="Sodergren E."/>
            <person name="Wylie T."/>
            <person name="Fulton L."/>
            <person name="Fulton R."/>
            <person name="Fronick C."/>
            <person name="O'Laughlin M."/>
            <person name="Godfrey J."/>
            <person name="Miner T."/>
            <person name="Herter B."/>
            <person name="Appelbaum E."/>
            <person name="Cordes M."/>
            <person name="Lek S."/>
            <person name="Wollam A."/>
            <person name="Pepin K.H."/>
            <person name="Palsikar V.B."/>
            <person name="Mitreva M."/>
            <person name="Wilson R.K."/>
        </authorList>
    </citation>
    <scope>NUCLEOTIDE SEQUENCE [LARGE SCALE GENOMIC DNA]</scope>
    <source>
        <strain evidence="4 5">ATCC BAA-474</strain>
    </source>
</reference>
<name>U7V916_9FUSO</name>
<organism evidence="4 5">
    <name type="scientific">Cetobacterium somerae ATCC BAA-474</name>
    <dbReference type="NCBI Taxonomy" id="1319815"/>
    <lineage>
        <taxon>Bacteria</taxon>
        <taxon>Fusobacteriati</taxon>
        <taxon>Fusobacteriota</taxon>
        <taxon>Fusobacteriia</taxon>
        <taxon>Fusobacteriales</taxon>
        <taxon>Fusobacteriaceae</taxon>
        <taxon>Cetobacterium</taxon>
    </lineage>
</organism>
<evidence type="ECO:0000256" key="1">
    <source>
        <dbReference type="ARBA" id="ARBA00007768"/>
    </source>
</evidence>
<evidence type="ECO:0000259" key="3">
    <source>
        <dbReference type="PROSITE" id="PS51340"/>
    </source>
</evidence>
<dbReference type="InterPro" id="IPR005627">
    <property type="entry name" value="CutC-like"/>
</dbReference>
<comment type="caution">
    <text evidence="2">Once thought to be involved in copper homeostasis, experiments in E.coli have shown this is not the case.</text>
</comment>
<dbReference type="eggNOG" id="COG2258">
    <property type="taxonomic scope" value="Bacteria"/>
</dbReference>
<dbReference type="InterPro" id="IPR011037">
    <property type="entry name" value="Pyrv_Knase-like_insert_dom_sf"/>
</dbReference>
<dbReference type="Proteomes" id="UP000017081">
    <property type="component" value="Unassembled WGS sequence"/>
</dbReference>